<dbReference type="RefSeq" id="WP_008869120.1">
    <property type="nucleotide sequence ID" value="NZ_ACJN02000001.1"/>
</dbReference>
<evidence type="ECO:0000256" key="4">
    <source>
        <dbReference type="ARBA" id="ARBA00022692"/>
    </source>
</evidence>
<sequence length="435" mass="46065">MSPFELGIAAILLVFVLIAARMPVAFVMLVVGVGGYAYLISLDAALSIASSSIYNTFASYSLIVVPLFVWMGYIAYHAGISRRIYDATYKVVGRLPAGLALATIGASTAFGAICGSTTATAATMSAVAVPEMKRYRYDRSLATSVVASSAILGVMIPPSVIFIIYGIATGESIAKLFLAGIIPGVLLMGLFMLVTWIRAVRNPDLAPAGPEVDLKGKIRAVAKGGVEVVIIFIVVIGGLFLGYFTPTEAGGVGAAATLAVAIIRRQINWTGFKNSLRDTIRISAMIMFLVAAATVFGRFLAVTNIPTTMAVWAGDLPIHPVAVLAIILLIYLLLGCFIDALALILLTIPIFYPVAVHLGFDPIWFGVIIVLVVGMGVITPPVGANVYVVAGIVKDTPVVTIFRGVWPYLLSIILCIAILTLFPQLALFLPDLVQR</sequence>
<evidence type="ECO:0000256" key="5">
    <source>
        <dbReference type="ARBA" id="ARBA00022989"/>
    </source>
</evidence>
<name>D6SMT1_9BACT</name>
<evidence type="ECO:0000259" key="8">
    <source>
        <dbReference type="Pfam" id="PF06808"/>
    </source>
</evidence>
<feature type="transmembrane region" description="Helical" evidence="7">
    <location>
        <begin position="99"/>
        <end position="129"/>
    </location>
</feature>
<keyword evidence="4 7" id="KW-0812">Transmembrane</keyword>
<evidence type="ECO:0000313" key="9">
    <source>
        <dbReference type="EMBL" id="EFI35992.1"/>
    </source>
</evidence>
<dbReference type="EMBL" id="ACJN02000001">
    <property type="protein sequence ID" value="EFI35992.1"/>
    <property type="molecule type" value="Genomic_DNA"/>
</dbReference>
<feature type="transmembrane region" description="Helical" evidence="7">
    <location>
        <begin position="224"/>
        <end position="243"/>
    </location>
</feature>
<comment type="caution">
    <text evidence="9">The sequence shown here is derived from an EMBL/GenBank/DDBJ whole genome shotgun (WGS) entry which is preliminary data.</text>
</comment>
<evidence type="ECO:0000256" key="1">
    <source>
        <dbReference type="ARBA" id="ARBA00004429"/>
    </source>
</evidence>
<keyword evidence="2" id="KW-1003">Cell membrane</keyword>
<dbReference type="InterPro" id="IPR004681">
    <property type="entry name" value="TRAP_DctM"/>
</dbReference>
<accession>D6SMT1</accession>
<comment type="subcellular location">
    <subcellularLocation>
        <location evidence="1">Cell inner membrane</location>
        <topology evidence="1">Multi-pass membrane protein</topology>
    </subcellularLocation>
</comment>
<feature type="transmembrane region" description="Helical" evidence="7">
    <location>
        <begin position="141"/>
        <end position="167"/>
    </location>
</feature>
<evidence type="ECO:0000256" key="7">
    <source>
        <dbReference type="SAM" id="Phobius"/>
    </source>
</evidence>
<dbReference type="GO" id="GO:0005886">
    <property type="term" value="C:plasma membrane"/>
    <property type="evidence" value="ECO:0007669"/>
    <property type="project" value="UniProtKB-SubCell"/>
</dbReference>
<dbReference type="Proteomes" id="UP000005496">
    <property type="component" value="Unassembled WGS sequence"/>
</dbReference>
<feature type="transmembrane region" description="Helical" evidence="7">
    <location>
        <begin position="363"/>
        <end position="388"/>
    </location>
</feature>
<gene>
    <name evidence="9" type="ORF">Dthio_PD3434</name>
</gene>
<dbReference type="PANTHER" id="PTHR33362">
    <property type="entry name" value="SIALIC ACID TRAP TRANSPORTER PERMEASE PROTEIN SIAT-RELATED"/>
    <property type="match status" value="1"/>
</dbReference>
<reference evidence="9" key="1">
    <citation type="submission" date="2010-05" db="EMBL/GenBank/DDBJ databases">
        <title>The draft genome of Desulfonatronospira thiodismutans ASO3-1.</title>
        <authorList>
            <consortium name="US DOE Joint Genome Institute (JGI-PGF)"/>
            <person name="Lucas S."/>
            <person name="Copeland A."/>
            <person name="Lapidus A."/>
            <person name="Cheng J.-F."/>
            <person name="Bruce D."/>
            <person name="Goodwin L."/>
            <person name="Pitluck S."/>
            <person name="Chertkov O."/>
            <person name="Brettin T."/>
            <person name="Detter J.C."/>
            <person name="Han C."/>
            <person name="Land M.L."/>
            <person name="Hauser L."/>
            <person name="Kyrpides N."/>
            <person name="Mikhailova N."/>
            <person name="Muyzer G."/>
            <person name="Woyke T."/>
        </authorList>
    </citation>
    <scope>NUCLEOTIDE SEQUENCE [LARGE SCALE GENOMIC DNA]</scope>
    <source>
        <strain evidence="9">ASO3-1</strain>
    </source>
</reference>
<keyword evidence="3" id="KW-0997">Cell inner membrane</keyword>
<keyword evidence="6 7" id="KW-0472">Membrane</keyword>
<dbReference type="PIRSF" id="PIRSF006066">
    <property type="entry name" value="HI0050"/>
    <property type="match status" value="1"/>
</dbReference>
<dbReference type="Pfam" id="PF06808">
    <property type="entry name" value="DctM"/>
    <property type="match status" value="1"/>
</dbReference>
<dbReference type="AlphaFoldDB" id="D6SMT1"/>
<protein>
    <submittedName>
        <fullName evidence="9">TRAP dicarboxylate transporter, DctM subunit</fullName>
    </submittedName>
</protein>
<dbReference type="GO" id="GO:0022857">
    <property type="term" value="F:transmembrane transporter activity"/>
    <property type="evidence" value="ECO:0007669"/>
    <property type="project" value="TreeGrafter"/>
</dbReference>
<keyword evidence="10" id="KW-1185">Reference proteome</keyword>
<organism evidence="9 10">
    <name type="scientific">Desulfonatronospira thiodismutans ASO3-1</name>
    <dbReference type="NCBI Taxonomy" id="555779"/>
    <lineage>
        <taxon>Bacteria</taxon>
        <taxon>Pseudomonadati</taxon>
        <taxon>Thermodesulfobacteriota</taxon>
        <taxon>Desulfovibrionia</taxon>
        <taxon>Desulfovibrionales</taxon>
        <taxon>Desulfonatronovibrionaceae</taxon>
        <taxon>Desulfonatronospira</taxon>
    </lineage>
</organism>
<feature type="transmembrane region" description="Helical" evidence="7">
    <location>
        <begin position="6"/>
        <end position="39"/>
    </location>
</feature>
<dbReference type="NCBIfam" id="TIGR00786">
    <property type="entry name" value="dctM"/>
    <property type="match status" value="1"/>
</dbReference>
<feature type="transmembrane region" description="Helical" evidence="7">
    <location>
        <begin position="60"/>
        <end position="79"/>
    </location>
</feature>
<feature type="transmembrane region" description="Helical" evidence="7">
    <location>
        <begin position="408"/>
        <end position="429"/>
    </location>
</feature>
<dbReference type="PANTHER" id="PTHR33362:SF5">
    <property type="entry name" value="C4-DICARBOXYLATE TRAP TRANSPORTER LARGE PERMEASE PROTEIN DCTM"/>
    <property type="match status" value="1"/>
</dbReference>
<evidence type="ECO:0000313" key="10">
    <source>
        <dbReference type="Proteomes" id="UP000005496"/>
    </source>
</evidence>
<proteinExistence type="predicted"/>
<keyword evidence="5 7" id="KW-1133">Transmembrane helix</keyword>
<evidence type="ECO:0000256" key="6">
    <source>
        <dbReference type="ARBA" id="ARBA00023136"/>
    </source>
</evidence>
<feature type="transmembrane region" description="Helical" evidence="7">
    <location>
        <begin position="173"/>
        <end position="197"/>
    </location>
</feature>
<evidence type="ECO:0000256" key="2">
    <source>
        <dbReference type="ARBA" id="ARBA00022475"/>
    </source>
</evidence>
<dbReference type="InterPro" id="IPR010656">
    <property type="entry name" value="DctM"/>
</dbReference>
<dbReference type="eggNOG" id="COG1593">
    <property type="taxonomic scope" value="Bacteria"/>
</dbReference>
<feature type="transmembrane region" description="Helical" evidence="7">
    <location>
        <begin position="321"/>
        <end position="351"/>
    </location>
</feature>
<feature type="domain" description="TRAP C4-dicarboxylate transport system permease DctM subunit" evidence="8">
    <location>
        <begin position="12"/>
        <end position="425"/>
    </location>
</feature>
<feature type="transmembrane region" description="Helical" evidence="7">
    <location>
        <begin position="279"/>
        <end position="301"/>
    </location>
</feature>
<dbReference type="OrthoDB" id="5404879at2"/>
<evidence type="ECO:0000256" key="3">
    <source>
        <dbReference type="ARBA" id="ARBA00022519"/>
    </source>
</evidence>